<accession>A0A822XGQ3</accession>
<proteinExistence type="predicted"/>
<dbReference type="Proteomes" id="UP000607653">
    <property type="component" value="Unassembled WGS sequence"/>
</dbReference>
<evidence type="ECO:0000313" key="2">
    <source>
        <dbReference type="Proteomes" id="UP000607653"/>
    </source>
</evidence>
<name>A0A822XGQ3_NELNU</name>
<comment type="caution">
    <text evidence="1">The sequence shown here is derived from an EMBL/GenBank/DDBJ whole genome shotgun (WGS) entry which is preliminary data.</text>
</comment>
<gene>
    <name evidence="1" type="ORF">HUJ06_020575</name>
</gene>
<protein>
    <submittedName>
        <fullName evidence="1">Uncharacterized protein</fullName>
    </submittedName>
</protein>
<dbReference type="EMBL" id="DUZY01000001">
    <property type="protein sequence ID" value="DAD19112.1"/>
    <property type="molecule type" value="Genomic_DNA"/>
</dbReference>
<organism evidence="1 2">
    <name type="scientific">Nelumbo nucifera</name>
    <name type="common">Sacred lotus</name>
    <dbReference type="NCBI Taxonomy" id="4432"/>
    <lineage>
        <taxon>Eukaryota</taxon>
        <taxon>Viridiplantae</taxon>
        <taxon>Streptophyta</taxon>
        <taxon>Embryophyta</taxon>
        <taxon>Tracheophyta</taxon>
        <taxon>Spermatophyta</taxon>
        <taxon>Magnoliopsida</taxon>
        <taxon>Proteales</taxon>
        <taxon>Nelumbonaceae</taxon>
        <taxon>Nelumbo</taxon>
    </lineage>
</organism>
<reference evidence="1 2" key="1">
    <citation type="journal article" date="2020" name="Mol. Biol. Evol.">
        <title>Distinct Expression and Methylation Patterns for Genes with Different Fates following a Single Whole-Genome Duplication in Flowering Plants.</title>
        <authorList>
            <person name="Shi T."/>
            <person name="Rahmani R.S."/>
            <person name="Gugger P.F."/>
            <person name="Wang M."/>
            <person name="Li H."/>
            <person name="Zhang Y."/>
            <person name="Li Z."/>
            <person name="Wang Q."/>
            <person name="Van de Peer Y."/>
            <person name="Marchal K."/>
            <person name="Chen J."/>
        </authorList>
    </citation>
    <scope>NUCLEOTIDE SEQUENCE [LARGE SCALE GENOMIC DNA]</scope>
    <source>
        <tissue evidence="1">Leaf</tissue>
    </source>
</reference>
<keyword evidence="2" id="KW-1185">Reference proteome</keyword>
<evidence type="ECO:0000313" key="1">
    <source>
        <dbReference type="EMBL" id="DAD19112.1"/>
    </source>
</evidence>
<sequence length="85" mass="9928">MRRNFFFLLQDNSLHRERNVIIKYKFGLLFFHSSHVNGQEKCRKIIPPKTTVGILLLQKHVVVADEIEDTSLSFFVLVMIPQTLA</sequence>
<dbReference type="AlphaFoldDB" id="A0A822XGQ3"/>